<dbReference type="Pfam" id="PF00089">
    <property type="entry name" value="Trypsin"/>
    <property type="match status" value="2"/>
</dbReference>
<evidence type="ECO:0000313" key="12">
    <source>
        <dbReference type="EMBL" id="KAF7990495.1"/>
    </source>
</evidence>
<dbReference type="EMBL" id="JACMRX010000004">
    <property type="protein sequence ID" value="KAF7990495.1"/>
    <property type="molecule type" value="Genomic_DNA"/>
</dbReference>
<dbReference type="PROSITE" id="PS00134">
    <property type="entry name" value="TRYPSIN_HIS"/>
    <property type="match status" value="2"/>
</dbReference>
<evidence type="ECO:0000256" key="5">
    <source>
        <dbReference type="ARBA" id="ARBA00022825"/>
    </source>
</evidence>
<feature type="domain" description="CUB" evidence="10">
    <location>
        <begin position="422"/>
        <end position="531"/>
    </location>
</feature>
<name>A0A834XNP9_APHGI</name>
<keyword evidence="3" id="KW-0645">Protease</keyword>
<organism evidence="12 13">
    <name type="scientific">Aphidius gifuensis</name>
    <name type="common">Parasitoid wasp</name>
    <dbReference type="NCBI Taxonomy" id="684658"/>
    <lineage>
        <taxon>Eukaryota</taxon>
        <taxon>Metazoa</taxon>
        <taxon>Ecdysozoa</taxon>
        <taxon>Arthropoda</taxon>
        <taxon>Hexapoda</taxon>
        <taxon>Insecta</taxon>
        <taxon>Pterygota</taxon>
        <taxon>Neoptera</taxon>
        <taxon>Endopterygota</taxon>
        <taxon>Hymenoptera</taxon>
        <taxon>Apocrita</taxon>
        <taxon>Ichneumonoidea</taxon>
        <taxon>Braconidae</taxon>
        <taxon>Aphidiinae</taxon>
        <taxon>Aphidius</taxon>
    </lineage>
</organism>
<feature type="chain" id="PRO_5032435660" evidence="9">
    <location>
        <begin position="22"/>
        <end position="789"/>
    </location>
</feature>
<dbReference type="Proteomes" id="UP000639338">
    <property type="component" value="Unassembled WGS sequence"/>
</dbReference>
<evidence type="ECO:0000259" key="10">
    <source>
        <dbReference type="PROSITE" id="PS01180"/>
    </source>
</evidence>
<dbReference type="SMART" id="SM00042">
    <property type="entry name" value="CUB"/>
    <property type="match status" value="1"/>
</dbReference>
<dbReference type="PROSITE" id="PS01180">
    <property type="entry name" value="CUB"/>
    <property type="match status" value="2"/>
</dbReference>
<comment type="similarity">
    <text evidence="7">Belongs to the peptidase S1 family. CLIP subfamily.</text>
</comment>
<dbReference type="GO" id="GO:0005576">
    <property type="term" value="C:extracellular region"/>
    <property type="evidence" value="ECO:0007669"/>
    <property type="project" value="UniProtKB-SubCell"/>
</dbReference>
<dbReference type="InterPro" id="IPR009003">
    <property type="entry name" value="Peptidase_S1_PA"/>
</dbReference>
<dbReference type="PANTHER" id="PTHR24256">
    <property type="entry name" value="TRYPTASE-RELATED"/>
    <property type="match status" value="1"/>
</dbReference>
<feature type="domain" description="Peptidase S1" evidence="11">
    <location>
        <begin position="546"/>
        <end position="779"/>
    </location>
</feature>
<comment type="caution">
    <text evidence="12">The sequence shown here is derived from an EMBL/GenBank/DDBJ whole genome shotgun (WGS) entry which is preliminary data.</text>
</comment>
<dbReference type="CDD" id="cd00041">
    <property type="entry name" value="CUB"/>
    <property type="match status" value="1"/>
</dbReference>
<keyword evidence="9" id="KW-0732">Signal</keyword>
<comment type="subcellular location">
    <subcellularLocation>
        <location evidence="1">Secreted</location>
    </subcellularLocation>
</comment>
<keyword evidence="13" id="KW-1185">Reference proteome</keyword>
<dbReference type="InterPro" id="IPR051487">
    <property type="entry name" value="Ser/Thr_Proteases_Immune/Dev"/>
</dbReference>
<evidence type="ECO:0000313" key="13">
    <source>
        <dbReference type="Proteomes" id="UP000639338"/>
    </source>
</evidence>
<reference evidence="12 13" key="1">
    <citation type="submission" date="2020-08" db="EMBL/GenBank/DDBJ databases">
        <title>Aphidius gifuensis genome sequencing and assembly.</title>
        <authorList>
            <person name="Du Z."/>
        </authorList>
    </citation>
    <scope>NUCLEOTIDE SEQUENCE [LARGE SCALE GENOMIC DNA]</scope>
    <source>
        <strain evidence="12">YNYX2018</strain>
        <tissue evidence="12">Adults</tissue>
    </source>
</reference>
<dbReference type="GO" id="GO:0004252">
    <property type="term" value="F:serine-type endopeptidase activity"/>
    <property type="evidence" value="ECO:0007669"/>
    <property type="project" value="InterPro"/>
</dbReference>
<dbReference type="PROSITE" id="PS50240">
    <property type="entry name" value="TRYPSIN_DOM"/>
    <property type="match status" value="2"/>
</dbReference>
<dbReference type="SUPFAM" id="SSF49854">
    <property type="entry name" value="Spermadhesin, CUB domain"/>
    <property type="match status" value="2"/>
</dbReference>
<feature type="domain" description="CUB" evidence="10">
    <location>
        <begin position="28"/>
        <end position="144"/>
    </location>
</feature>
<evidence type="ECO:0000256" key="4">
    <source>
        <dbReference type="ARBA" id="ARBA00022801"/>
    </source>
</evidence>
<dbReference type="AlphaFoldDB" id="A0A834XNP9"/>
<dbReference type="CDD" id="cd00190">
    <property type="entry name" value="Tryp_SPc"/>
    <property type="match status" value="2"/>
</dbReference>
<dbReference type="InterPro" id="IPR001254">
    <property type="entry name" value="Trypsin_dom"/>
</dbReference>
<dbReference type="Gene3D" id="2.60.120.290">
    <property type="entry name" value="Spermadhesin, CUB domain"/>
    <property type="match status" value="2"/>
</dbReference>
<evidence type="ECO:0000259" key="11">
    <source>
        <dbReference type="PROSITE" id="PS50240"/>
    </source>
</evidence>
<keyword evidence="6" id="KW-1015">Disulfide bond</keyword>
<proteinExistence type="inferred from homology"/>
<evidence type="ECO:0000256" key="3">
    <source>
        <dbReference type="ARBA" id="ARBA00022670"/>
    </source>
</evidence>
<evidence type="ECO:0000256" key="6">
    <source>
        <dbReference type="ARBA" id="ARBA00023157"/>
    </source>
</evidence>
<dbReference type="InterPro" id="IPR035914">
    <property type="entry name" value="Sperma_CUB_dom_sf"/>
</dbReference>
<dbReference type="Gene3D" id="2.40.10.10">
    <property type="entry name" value="Trypsin-like serine proteases"/>
    <property type="match status" value="2"/>
</dbReference>
<dbReference type="InterPro" id="IPR000859">
    <property type="entry name" value="CUB_dom"/>
</dbReference>
<gene>
    <name evidence="12" type="ORF">HCN44_000300</name>
</gene>
<dbReference type="Pfam" id="PF00431">
    <property type="entry name" value="CUB"/>
    <property type="match status" value="1"/>
</dbReference>
<dbReference type="PRINTS" id="PR00722">
    <property type="entry name" value="CHYMOTRYPSIN"/>
</dbReference>
<dbReference type="FunFam" id="2.40.10.10:FF:000015">
    <property type="entry name" value="Atrial natriuretic peptide-converting enzyme"/>
    <property type="match status" value="2"/>
</dbReference>
<protein>
    <submittedName>
        <fullName evidence="12">Uncharacterized protein</fullName>
    </submittedName>
</protein>
<comment type="caution">
    <text evidence="8">Lacks conserved residue(s) required for the propagation of feature annotation.</text>
</comment>
<keyword evidence="5" id="KW-0720">Serine protease</keyword>
<dbReference type="SMART" id="SM00020">
    <property type="entry name" value="Tryp_SPc"/>
    <property type="match status" value="2"/>
</dbReference>
<feature type="signal peptide" evidence="9">
    <location>
        <begin position="1"/>
        <end position="21"/>
    </location>
</feature>
<sequence length="789" mass="86645">MMLWIFVSVILFVGLFDASEGTNGYGNCNYYIDIQPGNYYPFATPNYPYGRYPGGYKCRWSFHSQYPIRMNCTIGIPQGNQTTRQSYSCLGDVFKVTTDDLGPQPYCGSGRINFVSSDNNWINVTMDSVQYSNGGSFMCSVYTIEEECQCGWRNRRRIVGGNETGLNEYPMMAGLAQRSPGSHSRDEIDCGATIINNYQVITAAHCISGRDISYYAVVIGLHDTKNPTLTGETKLFTIKNYIVHPKYNKNTYSNDIAIITINGLITFNQHVGPACLPFQHNRYLFARNSVTLLGWGTQSLAGAASNVLLYTNVNVVTNEDCNSKYPNKNVDDTQLCTYAQNRDSCQMDSGGPVLWENPMTKKIVLVGIISNGADCGGSKPGINTHVESFIDFIKSNNPQGILAPLTLFLGFIGIGDAQYNNCDYRQSVRTGQKFSINSPNYPNSNYAPGSNCRWVFQGESTLKMNCTINIPQSNKCDLDALSVKSDDDPARRYCGSGGLNVASDENNQIIITINSARSSRGGQFLCDIVADAGNECQCGWQNPSRIVGGKETGVNEYPMVAGLVHRQRGEIICGATIINNLQVVTAAHCLYGQSTSGFLVVVGEHNTDTANESSATRVYKIRQLVTHPNYDPRREINDIAIITIDGVIEFNQFVGPVCLPFQHYRDSFAGALVSLLGWGTTGFASAPSSVLQSTEVSVVTNKDCSNSFPQVQNTQMCTYARNRDSCQMDSGGPVLWKNPSTKRLVLVGIISSGTDCGGASPGVNTRVGSFMDFIWDQRPQRGYEYCEAE</sequence>
<keyword evidence="2" id="KW-0964">Secreted</keyword>
<feature type="domain" description="Peptidase S1" evidence="11">
    <location>
        <begin position="158"/>
        <end position="398"/>
    </location>
</feature>
<dbReference type="OrthoDB" id="6380398at2759"/>
<accession>A0A834XNP9</accession>
<evidence type="ECO:0000256" key="1">
    <source>
        <dbReference type="ARBA" id="ARBA00004613"/>
    </source>
</evidence>
<dbReference type="GO" id="GO:0006508">
    <property type="term" value="P:proteolysis"/>
    <property type="evidence" value="ECO:0007669"/>
    <property type="project" value="UniProtKB-KW"/>
</dbReference>
<evidence type="ECO:0000256" key="7">
    <source>
        <dbReference type="ARBA" id="ARBA00024195"/>
    </source>
</evidence>
<dbReference type="InterPro" id="IPR001314">
    <property type="entry name" value="Peptidase_S1A"/>
</dbReference>
<keyword evidence="4" id="KW-0378">Hydrolase</keyword>
<dbReference type="InterPro" id="IPR043504">
    <property type="entry name" value="Peptidase_S1_PA_chymotrypsin"/>
</dbReference>
<dbReference type="InterPro" id="IPR018114">
    <property type="entry name" value="TRYPSIN_HIS"/>
</dbReference>
<evidence type="ECO:0000256" key="2">
    <source>
        <dbReference type="ARBA" id="ARBA00022525"/>
    </source>
</evidence>
<evidence type="ECO:0000256" key="9">
    <source>
        <dbReference type="SAM" id="SignalP"/>
    </source>
</evidence>
<evidence type="ECO:0000256" key="8">
    <source>
        <dbReference type="PROSITE-ProRule" id="PRU00059"/>
    </source>
</evidence>
<dbReference type="SUPFAM" id="SSF50494">
    <property type="entry name" value="Trypsin-like serine proteases"/>
    <property type="match status" value="2"/>
</dbReference>